<feature type="compositionally biased region" description="Acidic residues" evidence="1">
    <location>
        <begin position="130"/>
        <end position="140"/>
    </location>
</feature>
<reference evidence="3" key="1">
    <citation type="journal article" date="2013" name="Science">
        <title>The Amborella genome and the evolution of flowering plants.</title>
        <authorList>
            <consortium name="Amborella Genome Project"/>
        </authorList>
    </citation>
    <scope>NUCLEOTIDE SEQUENCE [LARGE SCALE GENOMIC DNA]</scope>
</reference>
<organism evidence="2 3">
    <name type="scientific">Amborella trichopoda</name>
    <dbReference type="NCBI Taxonomy" id="13333"/>
    <lineage>
        <taxon>Eukaryota</taxon>
        <taxon>Viridiplantae</taxon>
        <taxon>Streptophyta</taxon>
        <taxon>Embryophyta</taxon>
        <taxon>Tracheophyta</taxon>
        <taxon>Spermatophyta</taxon>
        <taxon>Magnoliopsida</taxon>
        <taxon>Amborellales</taxon>
        <taxon>Amborellaceae</taxon>
        <taxon>Amborella</taxon>
    </lineage>
</organism>
<dbReference type="AlphaFoldDB" id="W1PID7"/>
<dbReference type="PANTHER" id="PTHR26312">
    <property type="entry name" value="TETRATRICOPEPTIDE REPEAT PROTEIN 5"/>
    <property type="match status" value="1"/>
</dbReference>
<feature type="region of interest" description="Disordered" evidence="1">
    <location>
        <begin position="128"/>
        <end position="163"/>
    </location>
</feature>
<dbReference type="eggNOG" id="ENOG502QQB3">
    <property type="taxonomic scope" value="Eukaryota"/>
</dbReference>
<dbReference type="SUPFAM" id="SSF48452">
    <property type="entry name" value="TPR-like"/>
    <property type="match status" value="1"/>
</dbReference>
<dbReference type="OrthoDB" id="1924189at2759"/>
<dbReference type="Proteomes" id="UP000017836">
    <property type="component" value="Unassembled WGS sequence"/>
</dbReference>
<proteinExistence type="predicted"/>
<feature type="compositionally biased region" description="Low complexity" evidence="1">
    <location>
        <begin position="347"/>
        <end position="360"/>
    </location>
</feature>
<dbReference type="HOGENOM" id="CLU_021229_1_0_1"/>
<keyword evidence="3" id="KW-1185">Reference proteome</keyword>
<name>W1PID7_AMBTC</name>
<dbReference type="InterPro" id="IPR011990">
    <property type="entry name" value="TPR-like_helical_dom_sf"/>
</dbReference>
<gene>
    <name evidence="2" type="ORF">AMTR_s00029p00229910</name>
</gene>
<evidence type="ECO:0000313" key="2">
    <source>
        <dbReference type="EMBL" id="ERN09732.1"/>
    </source>
</evidence>
<protein>
    <submittedName>
        <fullName evidence="2">Uncharacterized protein</fullName>
    </submittedName>
</protein>
<feature type="region of interest" description="Disordered" evidence="1">
    <location>
        <begin position="347"/>
        <end position="389"/>
    </location>
</feature>
<dbReference type="EMBL" id="KI392980">
    <property type="protein sequence ID" value="ERN09732.1"/>
    <property type="molecule type" value="Genomic_DNA"/>
</dbReference>
<dbReference type="PANTHER" id="PTHR26312:SF132">
    <property type="entry name" value="OS01G0855200 PROTEIN"/>
    <property type="match status" value="1"/>
</dbReference>
<dbReference type="Gene3D" id="1.25.40.10">
    <property type="entry name" value="Tetratricopeptide repeat domain"/>
    <property type="match status" value="1"/>
</dbReference>
<accession>W1PID7</accession>
<evidence type="ECO:0000256" key="1">
    <source>
        <dbReference type="SAM" id="MobiDB-lite"/>
    </source>
</evidence>
<dbReference type="Gramene" id="ERN09732">
    <property type="protein sequence ID" value="ERN09732"/>
    <property type="gene ID" value="AMTR_s00029p00229910"/>
</dbReference>
<dbReference type="STRING" id="13333.W1PID7"/>
<dbReference type="OMA" id="DHDTMKQ"/>
<evidence type="ECO:0000313" key="3">
    <source>
        <dbReference type="Proteomes" id="UP000017836"/>
    </source>
</evidence>
<sequence length="565" mass="63015">MGAKVGASLPWSQIVGASPQTLAISLLDKKSRSCPSCYSSSSSSGSYRFGNGGEKALVFTYTHGFDLPFLSGSMKLPRTQSCEKRKDPRTRRLHRRALSSNLQSFPHEDGEEEYLKRLRELAYRYHLSDDAEEEQEEEENPVSSRDNIFAEPSGSVSEPHLSNPGLFPPPPWLDIQPNWPPTISASLERKANSVDLPMSLRIIKRKQWHERGLSLSLDSGFREASCSVKKAFSSMVFMIRELQSYTLQMRELLFYQDLQGILTKVQKEMNASFVWLFQQVFSCTPTLMVYLMILLANFTVYSMARNTAIAEVLPSHQTPRTSIVVAEERKSRDVFSSIRPDSSRFFSVSDSGKSFSSEVGSGSGNGGARKPPLVGGDEDSGDFSGKVSGDSRVDISGLLSGEVSGEDRAWQSVVEEAARMEGRDEVLDHETAEGLVAPVRVVLEPEDEVDRFRTRLVYQMAIAKDPDNPLLLSNYAQFLYLVVHDHNRAEAYFKHAVRISPPDSEALSRYAHFLWRVRNDIAAAEETFLEAIEADPGNSHHAGNYAHFLWNTGGEDTCYPLGGEA</sequence>
<dbReference type="KEGG" id="atr:18437890"/>